<accession>A0A1Q9GSV3</accession>
<keyword evidence="2" id="KW-1185">Reference proteome</keyword>
<comment type="caution">
    <text evidence="1">The sequence shown here is derived from an EMBL/GenBank/DDBJ whole genome shotgun (WGS) entry which is preliminary data.</text>
</comment>
<evidence type="ECO:0000313" key="1">
    <source>
        <dbReference type="EMBL" id="OLQ77791.1"/>
    </source>
</evidence>
<dbReference type="Proteomes" id="UP000186905">
    <property type="component" value="Unassembled WGS sequence"/>
</dbReference>
<evidence type="ECO:0000313" key="2">
    <source>
        <dbReference type="Proteomes" id="UP000186905"/>
    </source>
</evidence>
<gene>
    <name evidence="1" type="ORF">BIT28_04995</name>
</gene>
<sequence>MTVAVKSVAEKLLSPAILLQAKTDGALNALEAVYTKARYARFTRVKWGADYYDGIQFDDGSHISVRPGPFNRLMLVATDASTQ</sequence>
<organism evidence="1 2">
    <name type="scientific">Photobacterium proteolyticum</name>
    <dbReference type="NCBI Taxonomy" id="1903952"/>
    <lineage>
        <taxon>Bacteria</taxon>
        <taxon>Pseudomonadati</taxon>
        <taxon>Pseudomonadota</taxon>
        <taxon>Gammaproteobacteria</taxon>
        <taxon>Vibrionales</taxon>
        <taxon>Vibrionaceae</taxon>
        <taxon>Photobacterium</taxon>
    </lineage>
</organism>
<name>A0A1Q9GSV3_9GAMM</name>
<dbReference type="OrthoDB" id="5816778at2"/>
<dbReference type="AlphaFoldDB" id="A0A1Q9GSV3"/>
<proteinExistence type="predicted"/>
<reference evidence="1 2" key="1">
    <citation type="submission" date="2016-09" db="EMBL/GenBank/DDBJ databases">
        <title>Photobacterium proteolyticum sp. nov. a protease producing bacterium isolated from ocean sediments of Laizhou Bay.</title>
        <authorList>
            <person name="Li Y."/>
        </authorList>
    </citation>
    <scope>NUCLEOTIDE SEQUENCE [LARGE SCALE GENOMIC DNA]</scope>
    <source>
        <strain evidence="1 2">13-12</strain>
    </source>
</reference>
<protein>
    <submittedName>
        <fullName evidence="1">Uncharacterized protein</fullName>
    </submittedName>
</protein>
<dbReference type="EMBL" id="MJIL01000060">
    <property type="protein sequence ID" value="OLQ77791.1"/>
    <property type="molecule type" value="Genomic_DNA"/>
</dbReference>